<keyword evidence="3" id="KW-1185">Reference proteome</keyword>
<feature type="transmembrane region" description="Helical" evidence="1">
    <location>
        <begin position="14"/>
        <end position="34"/>
    </location>
</feature>
<comment type="caution">
    <text evidence="2">The sequence shown here is derived from an EMBL/GenBank/DDBJ whole genome shotgun (WGS) entry which is preliminary data.</text>
</comment>
<protein>
    <submittedName>
        <fullName evidence="2">Uncharacterized protein</fullName>
    </submittedName>
</protein>
<dbReference type="RefSeq" id="WP_052217549.1">
    <property type="nucleotide sequence ID" value="NZ_LGTE01000008.1"/>
</dbReference>
<keyword evidence="1" id="KW-0472">Membrane</keyword>
<dbReference type="AlphaFoldDB" id="A0A0L6W2P2"/>
<organism evidence="2 3">
    <name type="scientific">Thermincola ferriacetica</name>
    <dbReference type="NCBI Taxonomy" id="281456"/>
    <lineage>
        <taxon>Bacteria</taxon>
        <taxon>Bacillati</taxon>
        <taxon>Bacillota</taxon>
        <taxon>Clostridia</taxon>
        <taxon>Eubacteriales</taxon>
        <taxon>Thermincolaceae</taxon>
        <taxon>Thermincola</taxon>
    </lineage>
</organism>
<evidence type="ECO:0000313" key="3">
    <source>
        <dbReference type="Proteomes" id="UP000037175"/>
    </source>
</evidence>
<evidence type="ECO:0000256" key="1">
    <source>
        <dbReference type="SAM" id="Phobius"/>
    </source>
</evidence>
<proteinExistence type="predicted"/>
<dbReference type="PATRIC" id="fig|281456.6.peg.1514"/>
<reference evidence="3" key="1">
    <citation type="submission" date="2015-07" db="EMBL/GenBank/DDBJ databases">
        <title>Complete Genome of Thermincola ferriacetica strain Z-0001T.</title>
        <authorList>
            <person name="Lusk B."/>
            <person name="Badalamenti J.P."/>
            <person name="Parameswaran P."/>
            <person name="Bond D.R."/>
            <person name="Torres C.I."/>
        </authorList>
    </citation>
    <scope>NUCLEOTIDE SEQUENCE [LARGE SCALE GENOMIC DNA]</scope>
    <source>
        <strain evidence="3">Z-0001</strain>
    </source>
</reference>
<dbReference type="EMBL" id="LGTE01000008">
    <property type="protein sequence ID" value="KNZ69810.1"/>
    <property type="molecule type" value="Genomic_DNA"/>
</dbReference>
<dbReference type="Proteomes" id="UP000037175">
    <property type="component" value="Unassembled WGS sequence"/>
</dbReference>
<gene>
    <name evidence="2" type="ORF">Tfer_1420</name>
</gene>
<keyword evidence="1" id="KW-1133">Transmembrane helix</keyword>
<accession>A0A0L6W2P2</accession>
<name>A0A0L6W2P2_9FIRM</name>
<evidence type="ECO:0000313" key="2">
    <source>
        <dbReference type="EMBL" id="KNZ69810.1"/>
    </source>
</evidence>
<keyword evidence="1" id="KW-0812">Transmembrane</keyword>
<sequence length="367" mass="41975">MGSSKVVFIDLRKIFLQLLAISMAVSLFFAYRWWNEPYLIKFSSPELAASYDSKDPVYIKRLDRLIKEAKTTGPTDQKPGRFYVHITSRRHTRTYVFNAPSLLYNKEEGVSLQADAPLRAELKKIIIELKRKSPYGEPVPWPTVKQSFLINKTVMIRDLDSGIKIWVTRRGGYNLARIAPVNQVNKSLLKKIFGGKWSWKRRAVVVYLENKKIAACLAGMPQGKEQLFSLYFVDAGTNKSMNLANKMLIFKAAGQIKKMFKKTSPEEAILGALTAIDQQDGRTLNIFLTRPVPRDLLKKSGIISVTLRNLYKLDGTCYKAVVSASFARGPYNRWCSLKIDLKYNRQESLYQLNPAFLQKLLIIKNTY</sequence>